<accession>W4HJZ3</accession>
<dbReference type="InterPro" id="IPR035919">
    <property type="entry name" value="EAL_sf"/>
</dbReference>
<dbReference type="SUPFAM" id="SSF141868">
    <property type="entry name" value="EAL domain-like"/>
    <property type="match status" value="1"/>
</dbReference>
<dbReference type="GO" id="GO:0071111">
    <property type="term" value="F:cyclic-guanylate-specific phosphodiesterase activity"/>
    <property type="evidence" value="ECO:0007669"/>
    <property type="project" value="InterPro"/>
</dbReference>
<dbReference type="InterPro" id="IPR050706">
    <property type="entry name" value="Cyclic-di-GMP_PDE-like"/>
</dbReference>
<dbReference type="CDD" id="cd01948">
    <property type="entry name" value="EAL"/>
    <property type="match status" value="1"/>
</dbReference>
<dbReference type="Gene3D" id="3.20.20.450">
    <property type="entry name" value="EAL domain"/>
    <property type="match status" value="1"/>
</dbReference>
<dbReference type="InterPro" id="IPR043128">
    <property type="entry name" value="Rev_trsase/Diguanyl_cyclase"/>
</dbReference>
<evidence type="ECO:0000259" key="1">
    <source>
        <dbReference type="PROSITE" id="PS50883"/>
    </source>
</evidence>
<proteinExistence type="predicted"/>
<name>W4HJZ3_9RHOB</name>
<dbReference type="SUPFAM" id="SSF55073">
    <property type="entry name" value="Nucleotide cyclase"/>
    <property type="match status" value="1"/>
</dbReference>
<feature type="domain" description="EAL" evidence="1">
    <location>
        <begin position="229"/>
        <end position="484"/>
    </location>
</feature>
<dbReference type="STRING" id="1379903.ATO8_12826"/>
<dbReference type="PATRIC" id="fig|1317118.6.peg.2641"/>
<dbReference type="PANTHER" id="PTHR33121">
    <property type="entry name" value="CYCLIC DI-GMP PHOSPHODIESTERASE PDEF"/>
    <property type="match status" value="1"/>
</dbReference>
<dbReference type="InterPro" id="IPR001633">
    <property type="entry name" value="EAL_dom"/>
</dbReference>
<dbReference type="SMART" id="SM00052">
    <property type="entry name" value="EAL"/>
    <property type="match status" value="1"/>
</dbReference>
<organism evidence="2 3">
    <name type="scientific">Roseivivax marinus</name>
    <dbReference type="NCBI Taxonomy" id="1379903"/>
    <lineage>
        <taxon>Bacteria</taxon>
        <taxon>Pseudomonadati</taxon>
        <taxon>Pseudomonadota</taxon>
        <taxon>Alphaproteobacteria</taxon>
        <taxon>Rhodobacterales</taxon>
        <taxon>Roseobacteraceae</taxon>
        <taxon>Roseivivax</taxon>
    </lineage>
</organism>
<dbReference type="AlphaFoldDB" id="W4HJZ3"/>
<dbReference type="InterPro" id="IPR029787">
    <property type="entry name" value="Nucleotide_cyclase"/>
</dbReference>
<evidence type="ECO:0000313" key="2">
    <source>
        <dbReference type="EMBL" id="ETW12436.1"/>
    </source>
</evidence>
<dbReference type="PANTHER" id="PTHR33121:SF70">
    <property type="entry name" value="SIGNALING PROTEIN YKOW"/>
    <property type="match status" value="1"/>
</dbReference>
<comment type="caution">
    <text evidence="2">The sequence shown here is derived from an EMBL/GenBank/DDBJ whole genome shotgun (WGS) entry which is preliminary data.</text>
</comment>
<evidence type="ECO:0000313" key="3">
    <source>
        <dbReference type="Proteomes" id="UP000019063"/>
    </source>
</evidence>
<dbReference type="EMBL" id="AQQW01000007">
    <property type="protein sequence ID" value="ETW12436.1"/>
    <property type="molecule type" value="Genomic_DNA"/>
</dbReference>
<keyword evidence="3" id="KW-1185">Reference proteome</keyword>
<reference evidence="2 3" key="1">
    <citation type="journal article" date="2014" name="Antonie Van Leeuwenhoek">
        <title>Roseivivax atlanticus sp. nov., isolated from surface seawater of the Atlantic Ocean.</title>
        <authorList>
            <person name="Li G."/>
            <person name="Lai Q."/>
            <person name="Liu X."/>
            <person name="Sun F."/>
            <person name="Shao Z."/>
        </authorList>
    </citation>
    <scope>NUCLEOTIDE SEQUENCE [LARGE SCALE GENOMIC DNA]</scope>
    <source>
        <strain evidence="2 3">22II-s10s</strain>
    </source>
</reference>
<dbReference type="Pfam" id="PF00563">
    <property type="entry name" value="EAL"/>
    <property type="match status" value="1"/>
</dbReference>
<sequence length="497" mass="53189">MAGAQMLAFLPAAALGAFWIGGEWMLVAVALGLPLMMALGGGLDAGSPADMRTARPEADLVDIARAEDLCGAALQDASVSCLATAILAIDVTSGGALPGRLDDRAVAELARACLLRLRARLRTGDRAVRIGDRRYLVILKPDLRLDTGSVLDLANRLQTALEEPLRTHDDALIAPQAAIGCCTGARLPSDRRGEGFLDAALSALSEAGRAGPSEIRAWCDSLDASRSLRRVLRTDVVAALSNQQIRPWFQPQICTSTGQISGVEALARWVHPERGIIPPGQFLEALQSGGHMARLTDTILSGALAALVRWDRDRLDIPCVSVNLSGDDLGDPSFAARLQWELDRHGLSGNRLAVEVLETVFTAAEGCPITANVARLKTLGCRIDLDDFGTGNASIMALHRLPIDRVKIDRGFIAGIDRSEAQRRMVAGMLSLSEQLGIETLAEGVESAGEHALLAQLGCDHVQGYRIARPMPAERFTDWVQNHRATIAAPMLSRRLP</sequence>
<gene>
    <name evidence="2" type="ORF">ATO8_12826</name>
</gene>
<dbReference type="RefSeq" id="WP_043844913.1">
    <property type="nucleotide sequence ID" value="NZ_AQQW01000007.1"/>
</dbReference>
<dbReference type="eggNOG" id="COG5001">
    <property type="taxonomic scope" value="Bacteria"/>
</dbReference>
<dbReference type="Proteomes" id="UP000019063">
    <property type="component" value="Unassembled WGS sequence"/>
</dbReference>
<dbReference type="PROSITE" id="PS50883">
    <property type="entry name" value="EAL"/>
    <property type="match status" value="1"/>
</dbReference>
<protein>
    <submittedName>
        <fullName evidence="2">Diguanylate cyclase/phosphodiesterase</fullName>
    </submittedName>
</protein>
<dbReference type="Gene3D" id="3.30.70.270">
    <property type="match status" value="1"/>
</dbReference>